<name>A0ABD0KG12_9CAEN</name>
<dbReference type="PANTHER" id="PTHR45740:SF2">
    <property type="entry name" value="POLY [ADP-RIBOSE] POLYMERASE"/>
    <property type="match status" value="1"/>
</dbReference>
<dbReference type="CDD" id="cd01439">
    <property type="entry name" value="TCCD_inducible_PARP_like"/>
    <property type="match status" value="1"/>
</dbReference>
<dbReference type="EC" id="2.4.2.-" evidence="2"/>
<feature type="domain" description="PARP catalytic" evidence="3">
    <location>
        <begin position="222"/>
        <end position="421"/>
    </location>
</feature>
<proteinExistence type="predicted"/>
<dbReference type="PANTHER" id="PTHR45740">
    <property type="entry name" value="POLY [ADP-RIBOSE] POLYMERASE"/>
    <property type="match status" value="1"/>
</dbReference>
<gene>
    <name evidence="4" type="ORF">BaRGS_00022666</name>
</gene>
<dbReference type="SUPFAM" id="SSF56399">
    <property type="entry name" value="ADP-ribosylation"/>
    <property type="match status" value="1"/>
</dbReference>
<sequence length="421" mass="47018">DQDGDTPMHDAIRQGQEARDIIKCLLECEKLDGSISNKDKLNVMHQAVISGQQKVVEVLLDRSPGLAMSVGGTENWTPLHMAAMNGRTAVAGVLVKKGKANVNAVDKNNRTPLHYAVQSCENTIIDLLLGRDAKPDIRDVDGNTPAHLAQMPKLPTAPKKKEDEEVLVQSILCMLAECGADLNIKNKAGKTPLDLCNTPALVQKLKGISERVRTQEREKDDIPPHWTPMEGRELVIQELLANDALTVEEYNNVSHKFLRSMANVEIVSIKRVQNRSLWDVYNVTKRTMERKYGLGCAQELSLFHGTPAKSVEPIQHQNIDPLLAGNNVGAIWGKGAYFAVDAKQSDNYAQASDEGYRFMFMARVLVGKYGQGERGMQRPPPVNKDDQRNLFDAVVDSVDHPRIYVIFRNQQIYPEFLIQYQ</sequence>
<reference evidence="4 5" key="1">
    <citation type="journal article" date="2023" name="Sci. Data">
        <title>Genome assembly of the Korean intertidal mud-creeper Batillaria attramentaria.</title>
        <authorList>
            <person name="Patra A.K."/>
            <person name="Ho P.T."/>
            <person name="Jun S."/>
            <person name="Lee S.J."/>
            <person name="Kim Y."/>
            <person name="Won Y.J."/>
        </authorList>
    </citation>
    <scope>NUCLEOTIDE SEQUENCE [LARGE SCALE GENOMIC DNA]</scope>
    <source>
        <strain evidence="4">Wonlab-2016</strain>
    </source>
</reference>
<dbReference type="EMBL" id="JACVVK020000184">
    <property type="protein sequence ID" value="KAK7486057.1"/>
    <property type="molecule type" value="Genomic_DNA"/>
</dbReference>
<feature type="non-terminal residue" evidence="4">
    <location>
        <position position="1"/>
    </location>
</feature>
<dbReference type="GO" id="GO:0003950">
    <property type="term" value="F:NAD+ poly-ADP-ribosyltransferase activity"/>
    <property type="evidence" value="ECO:0007669"/>
    <property type="project" value="UniProtKB-UniRule"/>
</dbReference>
<keyword evidence="5" id="KW-1185">Reference proteome</keyword>
<dbReference type="InterPro" id="IPR051712">
    <property type="entry name" value="ARTD-AVP"/>
</dbReference>
<dbReference type="InterPro" id="IPR036770">
    <property type="entry name" value="Ankyrin_rpt-contain_sf"/>
</dbReference>
<dbReference type="InterPro" id="IPR012317">
    <property type="entry name" value="Poly(ADP-ribose)pol_cat_dom"/>
</dbReference>
<dbReference type="PROSITE" id="PS51059">
    <property type="entry name" value="PARP_CATALYTIC"/>
    <property type="match status" value="1"/>
</dbReference>
<organism evidence="4 5">
    <name type="scientific">Batillaria attramentaria</name>
    <dbReference type="NCBI Taxonomy" id="370345"/>
    <lineage>
        <taxon>Eukaryota</taxon>
        <taxon>Metazoa</taxon>
        <taxon>Spiralia</taxon>
        <taxon>Lophotrochozoa</taxon>
        <taxon>Mollusca</taxon>
        <taxon>Gastropoda</taxon>
        <taxon>Caenogastropoda</taxon>
        <taxon>Sorbeoconcha</taxon>
        <taxon>Cerithioidea</taxon>
        <taxon>Batillariidae</taxon>
        <taxon>Batillaria</taxon>
    </lineage>
</organism>
<feature type="repeat" description="ANK" evidence="1">
    <location>
        <begin position="74"/>
        <end position="98"/>
    </location>
</feature>
<dbReference type="SMART" id="SM00248">
    <property type="entry name" value="ANK"/>
    <property type="match status" value="4"/>
</dbReference>
<dbReference type="AlphaFoldDB" id="A0ABD0KG12"/>
<dbReference type="Gene3D" id="1.25.40.20">
    <property type="entry name" value="Ankyrin repeat-containing domain"/>
    <property type="match status" value="2"/>
</dbReference>
<evidence type="ECO:0000313" key="5">
    <source>
        <dbReference type="Proteomes" id="UP001519460"/>
    </source>
</evidence>
<feature type="repeat" description="ANK" evidence="1">
    <location>
        <begin position="3"/>
        <end position="27"/>
    </location>
</feature>
<evidence type="ECO:0000259" key="3">
    <source>
        <dbReference type="PROSITE" id="PS51059"/>
    </source>
</evidence>
<dbReference type="Gene3D" id="3.90.228.10">
    <property type="match status" value="1"/>
</dbReference>
<feature type="repeat" description="ANK" evidence="1">
    <location>
        <begin position="108"/>
        <end position="140"/>
    </location>
</feature>
<dbReference type="PROSITE" id="PS50088">
    <property type="entry name" value="ANK_REPEAT"/>
    <property type="match status" value="3"/>
</dbReference>
<keyword evidence="2" id="KW-0520">NAD</keyword>
<keyword evidence="2" id="KW-0328">Glycosyltransferase</keyword>
<dbReference type="InterPro" id="IPR002110">
    <property type="entry name" value="Ankyrin_rpt"/>
</dbReference>
<keyword evidence="2" id="KW-0808">Transferase</keyword>
<dbReference type="Proteomes" id="UP001519460">
    <property type="component" value="Unassembled WGS sequence"/>
</dbReference>
<dbReference type="SUPFAM" id="SSF48403">
    <property type="entry name" value="Ankyrin repeat"/>
    <property type="match status" value="1"/>
</dbReference>
<evidence type="ECO:0000256" key="1">
    <source>
        <dbReference type="PROSITE-ProRule" id="PRU00023"/>
    </source>
</evidence>
<comment type="caution">
    <text evidence="4">The sequence shown here is derived from an EMBL/GenBank/DDBJ whole genome shotgun (WGS) entry which is preliminary data.</text>
</comment>
<dbReference type="Pfam" id="PF00644">
    <property type="entry name" value="PARP"/>
    <property type="match status" value="1"/>
</dbReference>
<evidence type="ECO:0000256" key="2">
    <source>
        <dbReference type="RuleBase" id="RU362114"/>
    </source>
</evidence>
<keyword evidence="1" id="KW-0040">ANK repeat</keyword>
<accession>A0ABD0KG12</accession>
<dbReference type="Pfam" id="PF12796">
    <property type="entry name" value="Ank_2"/>
    <property type="match status" value="2"/>
</dbReference>
<evidence type="ECO:0000313" key="4">
    <source>
        <dbReference type="EMBL" id="KAK7486057.1"/>
    </source>
</evidence>
<protein>
    <recommendedName>
        <fullName evidence="2">Poly [ADP-ribose] polymerase</fullName>
        <shortName evidence="2">PARP</shortName>
        <ecNumber evidence="2">2.4.2.-</ecNumber>
    </recommendedName>
</protein>
<dbReference type="PROSITE" id="PS50297">
    <property type="entry name" value="ANK_REP_REGION"/>
    <property type="match status" value="2"/>
</dbReference>